<dbReference type="InterPro" id="IPR029752">
    <property type="entry name" value="D-isomer_DH_CS1"/>
</dbReference>
<dbReference type="PROSITE" id="PS00671">
    <property type="entry name" value="D_2_HYDROXYACID_DH_3"/>
    <property type="match status" value="1"/>
</dbReference>
<dbReference type="PROSITE" id="PS00065">
    <property type="entry name" value="D_2_HYDROXYACID_DH_1"/>
    <property type="match status" value="1"/>
</dbReference>
<evidence type="ECO:0000313" key="7">
    <source>
        <dbReference type="EMBL" id="PIR46188.1"/>
    </source>
</evidence>
<protein>
    <submittedName>
        <fullName evidence="7">Hydroxyacid dehydrogenase</fullName>
    </submittedName>
</protein>
<evidence type="ECO:0000256" key="3">
    <source>
        <dbReference type="ARBA" id="ARBA00023027"/>
    </source>
</evidence>
<dbReference type="Gene3D" id="3.40.50.720">
    <property type="entry name" value="NAD(P)-binding Rossmann-like Domain"/>
    <property type="match status" value="2"/>
</dbReference>
<dbReference type="PANTHER" id="PTHR43026:SF1">
    <property type="entry name" value="2-HYDROXYACID DEHYDROGENASE HOMOLOG 1-RELATED"/>
    <property type="match status" value="1"/>
</dbReference>
<dbReference type="Proteomes" id="UP000230431">
    <property type="component" value="Unassembled WGS sequence"/>
</dbReference>
<accession>A0A2H0RI64</accession>
<dbReference type="PANTHER" id="PTHR43026">
    <property type="entry name" value="2-HYDROXYACID DEHYDROGENASE HOMOLOG 1-RELATED"/>
    <property type="match status" value="1"/>
</dbReference>
<dbReference type="PROSITE" id="PS00670">
    <property type="entry name" value="D_2_HYDROXYACID_DH_2"/>
    <property type="match status" value="1"/>
</dbReference>
<dbReference type="SUPFAM" id="SSF51735">
    <property type="entry name" value="NAD(P)-binding Rossmann-fold domains"/>
    <property type="match status" value="1"/>
</dbReference>
<dbReference type="GO" id="GO:0051287">
    <property type="term" value="F:NAD binding"/>
    <property type="evidence" value="ECO:0007669"/>
    <property type="project" value="InterPro"/>
</dbReference>
<dbReference type="Pfam" id="PF00389">
    <property type="entry name" value="2-Hacid_dh"/>
    <property type="match status" value="1"/>
</dbReference>
<evidence type="ECO:0000313" key="8">
    <source>
        <dbReference type="Proteomes" id="UP000230431"/>
    </source>
</evidence>
<dbReference type="InterPro" id="IPR029753">
    <property type="entry name" value="D-isomer_DH_CS"/>
</dbReference>
<feature type="domain" description="D-isomer specific 2-hydroxyacid dehydrogenase catalytic" evidence="5">
    <location>
        <begin position="8"/>
        <end position="330"/>
    </location>
</feature>
<keyword evidence="3" id="KW-0520">NAD</keyword>
<evidence type="ECO:0000259" key="5">
    <source>
        <dbReference type="Pfam" id="PF00389"/>
    </source>
</evidence>
<evidence type="ECO:0000256" key="2">
    <source>
        <dbReference type="ARBA" id="ARBA00023002"/>
    </source>
</evidence>
<sequence length="336" mass="36905">MKIAFFELETWEKKYLQERTLPGEVVFIDGPLDETKLPEQNDFDAISVFVNSIVGDKVLGHFPNLQLIATRSTGYDHFDLPTCAARGVKVANVPSYGEDTVAEYAFALMLTLSRKICESYERIRETGSFDLTGLRGFDLKGKTLGVIGTGRIGKNAIEIARGFNMNIVAYDKFPDPVYAEKMGYRYLSLDEVLATADILTLHVPYLPENHHLINAETLAKMKSGAYLINTARGGLIDTAALLVALKSGQIAGAGLDVLEEEGVIKDEVNFLTNGRLDQGDLKTVLGNHILIDLPNVIITPHNAFNTWEALKRILDTTVANLVAFEAGMPQNLISGD</sequence>
<proteinExistence type="inferred from homology"/>
<dbReference type="InterPro" id="IPR006140">
    <property type="entry name" value="D-isomer_DH_NAD-bd"/>
</dbReference>
<dbReference type="GO" id="GO:0008720">
    <property type="term" value="F:D-lactate dehydrogenase (NAD+) activity"/>
    <property type="evidence" value="ECO:0007669"/>
    <property type="project" value="TreeGrafter"/>
</dbReference>
<dbReference type="SUPFAM" id="SSF52283">
    <property type="entry name" value="Formate/glycerate dehydrogenase catalytic domain-like"/>
    <property type="match status" value="1"/>
</dbReference>
<evidence type="ECO:0000256" key="1">
    <source>
        <dbReference type="ARBA" id="ARBA00005854"/>
    </source>
</evidence>
<dbReference type="InterPro" id="IPR006139">
    <property type="entry name" value="D-isomer_2_OHA_DH_cat_dom"/>
</dbReference>
<dbReference type="InterPro" id="IPR058205">
    <property type="entry name" value="D-LDH-like"/>
</dbReference>
<gene>
    <name evidence="7" type="ORF">COV08_01035</name>
</gene>
<dbReference type="InterPro" id="IPR036291">
    <property type="entry name" value="NAD(P)-bd_dom_sf"/>
</dbReference>
<comment type="similarity">
    <text evidence="1 4">Belongs to the D-isomer specific 2-hydroxyacid dehydrogenase family.</text>
</comment>
<dbReference type="AlphaFoldDB" id="A0A2H0RI64"/>
<reference evidence="7 8" key="1">
    <citation type="submission" date="2017-09" db="EMBL/GenBank/DDBJ databases">
        <title>Depth-based differentiation of microbial function through sediment-hosted aquifers and enrichment of novel symbionts in the deep terrestrial subsurface.</title>
        <authorList>
            <person name="Probst A.J."/>
            <person name="Ladd B."/>
            <person name="Jarett J.K."/>
            <person name="Geller-Mcgrath D.E."/>
            <person name="Sieber C.M."/>
            <person name="Emerson J.B."/>
            <person name="Anantharaman K."/>
            <person name="Thomas B.C."/>
            <person name="Malmstrom R."/>
            <person name="Stieglmeier M."/>
            <person name="Klingl A."/>
            <person name="Woyke T."/>
            <person name="Ryan C.M."/>
            <person name="Banfield J.F."/>
        </authorList>
    </citation>
    <scope>NUCLEOTIDE SEQUENCE [LARGE SCALE GENOMIC DNA]</scope>
    <source>
        <strain evidence="7">CG10_big_fil_rev_8_21_14_0_10_49_38</strain>
    </source>
</reference>
<dbReference type="CDD" id="cd12187">
    <property type="entry name" value="LDH_like_1"/>
    <property type="match status" value="1"/>
</dbReference>
<organism evidence="7 8">
    <name type="scientific">Candidatus Vogelbacteria bacterium CG10_big_fil_rev_8_21_14_0_10_49_38</name>
    <dbReference type="NCBI Taxonomy" id="1975043"/>
    <lineage>
        <taxon>Bacteria</taxon>
        <taxon>Candidatus Vogeliibacteriota</taxon>
    </lineage>
</organism>
<evidence type="ECO:0000259" key="6">
    <source>
        <dbReference type="Pfam" id="PF02826"/>
    </source>
</evidence>
<name>A0A2H0RI64_9BACT</name>
<dbReference type="Pfam" id="PF02826">
    <property type="entry name" value="2-Hacid_dh_C"/>
    <property type="match status" value="1"/>
</dbReference>
<keyword evidence="2 4" id="KW-0560">Oxidoreductase</keyword>
<dbReference type="EMBL" id="PCYK01000006">
    <property type="protein sequence ID" value="PIR46188.1"/>
    <property type="molecule type" value="Genomic_DNA"/>
</dbReference>
<comment type="caution">
    <text evidence="7">The sequence shown here is derived from an EMBL/GenBank/DDBJ whole genome shotgun (WGS) entry which is preliminary data.</text>
</comment>
<feature type="domain" description="D-isomer specific 2-hydroxyacid dehydrogenase NAD-binding" evidence="6">
    <location>
        <begin position="106"/>
        <end position="303"/>
    </location>
</feature>
<evidence type="ECO:0000256" key="4">
    <source>
        <dbReference type="RuleBase" id="RU003719"/>
    </source>
</evidence>